<name>A0A5C2RMD2_9APHY</name>
<organism evidence="2 3">
    <name type="scientific">Lentinus tigrinus ALCF2SS1-6</name>
    <dbReference type="NCBI Taxonomy" id="1328759"/>
    <lineage>
        <taxon>Eukaryota</taxon>
        <taxon>Fungi</taxon>
        <taxon>Dikarya</taxon>
        <taxon>Basidiomycota</taxon>
        <taxon>Agaricomycotina</taxon>
        <taxon>Agaricomycetes</taxon>
        <taxon>Polyporales</taxon>
        <taxon>Polyporaceae</taxon>
        <taxon>Lentinus</taxon>
    </lineage>
</organism>
<evidence type="ECO:0000313" key="3">
    <source>
        <dbReference type="Proteomes" id="UP000313359"/>
    </source>
</evidence>
<keyword evidence="3" id="KW-1185">Reference proteome</keyword>
<evidence type="ECO:0000313" key="2">
    <source>
        <dbReference type="EMBL" id="RPD52762.1"/>
    </source>
</evidence>
<dbReference type="GO" id="GO:0004672">
    <property type="term" value="F:protein kinase activity"/>
    <property type="evidence" value="ECO:0007669"/>
    <property type="project" value="InterPro"/>
</dbReference>
<proteinExistence type="predicted"/>
<dbReference type="Proteomes" id="UP000313359">
    <property type="component" value="Unassembled WGS sequence"/>
</dbReference>
<feature type="domain" description="Fungal-type protein kinase" evidence="1">
    <location>
        <begin position="133"/>
        <end position="512"/>
    </location>
</feature>
<dbReference type="InterPro" id="IPR008266">
    <property type="entry name" value="Tyr_kinase_AS"/>
</dbReference>
<reference evidence="2" key="1">
    <citation type="journal article" date="2018" name="Genome Biol. Evol.">
        <title>Genomics and development of Lentinus tigrinus, a white-rot wood-decaying mushroom with dimorphic fruiting bodies.</title>
        <authorList>
            <person name="Wu B."/>
            <person name="Xu Z."/>
            <person name="Knudson A."/>
            <person name="Carlson A."/>
            <person name="Chen N."/>
            <person name="Kovaka S."/>
            <person name="LaButti K."/>
            <person name="Lipzen A."/>
            <person name="Pennachio C."/>
            <person name="Riley R."/>
            <person name="Schakwitz W."/>
            <person name="Umezawa K."/>
            <person name="Ohm R.A."/>
            <person name="Grigoriev I.V."/>
            <person name="Nagy L.G."/>
            <person name="Gibbons J."/>
            <person name="Hibbett D."/>
        </authorList>
    </citation>
    <scope>NUCLEOTIDE SEQUENCE [LARGE SCALE GENOMIC DNA]</scope>
    <source>
        <strain evidence="2">ALCF2SS1-6</strain>
    </source>
</reference>
<accession>A0A5C2RMD2</accession>
<dbReference type="InterPro" id="IPR040976">
    <property type="entry name" value="Pkinase_fungal"/>
</dbReference>
<dbReference type="AlphaFoldDB" id="A0A5C2RMD2"/>
<dbReference type="Pfam" id="PF17667">
    <property type="entry name" value="Pkinase_fungal"/>
    <property type="match status" value="1"/>
</dbReference>
<dbReference type="OrthoDB" id="2739517at2759"/>
<dbReference type="PANTHER" id="PTHR38248:SF2">
    <property type="entry name" value="FUNK1 11"/>
    <property type="match status" value="1"/>
</dbReference>
<dbReference type="SUPFAM" id="SSF56112">
    <property type="entry name" value="Protein kinase-like (PK-like)"/>
    <property type="match status" value="1"/>
</dbReference>
<evidence type="ECO:0000259" key="1">
    <source>
        <dbReference type="Pfam" id="PF17667"/>
    </source>
</evidence>
<protein>
    <recommendedName>
        <fullName evidence="1">Fungal-type protein kinase domain-containing protein</fullName>
    </recommendedName>
</protein>
<sequence length="815" mass="92039">MHCKSIVIEHKAFMDTFTSTHPLRWRPKDFLADIPTPATETEMYATLPGALNKSGLCPGYTFVATPHEADNANPTNQAVDCGMYKSGSAPQAAAAADGTYAPVDWSRIEISIECKVDCTEQDPFDATAADDQATSEKRKRALGDILSIAELVFQYQQRACHFMILFLGDFARIVRFDRSIIFATTKFNYKTETKKLAEFLWRYSHSSPAQRGHDPTATRVERGDKLWRTMMAKKGTKDGVNPDYVQKLFDDSLDEAWPWWQLEVQIAPPPGKRTPRMSRTRKFLVGKPHFLASGVTGRGTRGYVALPLDNSGRPRERFVYLKDAWRVDDKGVEKEGDILYKLNKAKAEFVPTLVCHGDLSGPEQTTDWRSLWKEHHPTADESECPLKRHQHYRLVVQQVGKPLTEFGPGSDDLIFAIGCVLKAHAAAYRLGIIHRDISAGNILLWKDTDGEWYGLLNDWELSTRHNVKYEDCRQSDRVGTWQFMSAHALNDDTRRIILPDELESIFHVLLYLAVRFLPHNIPDQDVGQFLHDYFDRTGARCGWAKQSAMHCGYISLRTYNGDLDPDNVTLRFGFDPSERLLPTAIAGRQATPLPVEAPAVTPPSRSLPRVLDSTISTALMQEYPPLVADNALPVTTQEKPTSLRRTHPLNAIVDQLLKWFQAFYALDELGRGTSEWVPDTMNTKRPSERSRYRRLCSNKASNLSLASTAAEQAISQPSTTVAGPATTTAKVEELHALASNLFSHDPFFNLVLHSLKQPWPENDKGEDKKPKGGVTVVVPEFQVPVVADTFTRLKKRELEEVDAKERIRKRRKMHR</sequence>
<dbReference type="PROSITE" id="PS00109">
    <property type="entry name" value="PROTEIN_KINASE_TYR"/>
    <property type="match status" value="1"/>
</dbReference>
<gene>
    <name evidence="2" type="ORF">L227DRAFT_658681</name>
</gene>
<dbReference type="EMBL" id="ML122341">
    <property type="protein sequence ID" value="RPD52762.1"/>
    <property type="molecule type" value="Genomic_DNA"/>
</dbReference>
<dbReference type="Gene3D" id="1.10.510.10">
    <property type="entry name" value="Transferase(Phosphotransferase) domain 1"/>
    <property type="match status" value="1"/>
</dbReference>
<dbReference type="InterPro" id="IPR011009">
    <property type="entry name" value="Kinase-like_dom_sf"/>
</dbReference>
<dbReference type="PANTHER" id="PTHR38248">
    <property type="entry name" value="FUNK1 6"/>
    <property type="match status" value="1"/>
</dbReference>